<evidence type="ECO:0000256" key="1">
    <source>
        <dbReference type="ARBA" id="ARBA00004191"/>
    </source>
</evidence>
<dbReference type="InterPro" id="IPR012334">
    <property type="entry name" value="Pectin_lyas_fold"/>
</dbReference>
<evidence type="ECO:0000256" key="6">
    <source>
        <dbReference type="ARBA" id="ARBA00023295"/>
    </source>
</evidence>
<evidence type="ECO:0000256" key="7">
    <source>
        <dbReference type="ARBA" id="ARBA00023316"/>
    </source>
</evidence>
<dbReference type="SUPFAM" id="SSF51126">
    <property type="entry name" value="Pectin lyase-like"/>
    <property type="match status" value="1"/>
</dbReference>
<dbReference type="InterPro" id="IPR011050">
    <property type="entry name" value="Pectin_lyase_fold/virulence"/>
</dbReference>
<organism evidence="11">
    <name type="scientific">Zea mays</name>
    <name type="common">Maize</name>
    <dbReference type="NCBI Taxonomy" id="4577"/>
    <lineage>
        <taxon>Eukaryota</taxon>
        <taxon>Viridiplantae</taxon>
        <taxon>Streptophyta</taxon>
        <taxon>Embryophyta</taxon>
        <taxon>Tracheophyta</taxon>
        <taxon>Spermatophyta</taxon>
        <taxon>Magnoliopsida</taxon>
        <taxon>Liliopsida</taxon>
        <taxon>Poales</taxon>
        <taxon>Poaceae</taxon>
        <taxon>PACMAD clade</taxon>
        <taxon>Panicoideae</taxon>
        <taxon>Andropogonodae</taxon>
        <taxon>Andropogoneae</taxon>
        <taxon>Tripsacinae</taxon>
        <taxon>Zea</taxon>
    </lineage>
</organism>
<keyword evidence="4" id="KW-0964">Secreted</keyword>
<protein>
    <recommendedName>
        <fullName evidence="12">Polygalacturonase</fullName>
    </recommendedName>
</protein>
<proteinExistence type="evidence at transcript level"/>
<sequence>MAKAVPSPLAAVAVLALLLLCRGAEARVLLTLDDFGGVGDGIANDTQALLDAWAAACSSTQEAVLAVPAGKVYQIWPVQLSGPCKKRLKLLISGAIVAPSSPDEWAGRDPMKWLYVYGVDGLSVSGGGTIDGMGQQWWASTCKRKKTQVSNNQPPNPSEPAPFRNESRLPEVSYSCSRATRGLVQRRCTSRSAGR</sequence>
<reference evidence="11" key="1">
    <citation type="journal article" date="2009" name="PLoS Genet.">
        <title>Sequencing, mapping, and analysis of 27,455 maize full-length cDNAs.</title>
        <authorList>
            <person name="Soderlund C."/>
            <person name="Descour A."/>
            <person name="Kudrna D."/>
            <person name="Bomhoff M."/>
            <person name="Boyd L."/>
            <person name="Currie J."/>
            <person name="Angelova A."/>
            <person name="Collura K."/>
            <person name="Wissotski M."/>
            <person name="Ashley E."/>
            <person name="Morrow D."/>
            <person name="Fernandes J."/>
            <person name="Walbot V."/>
            <person name="Yu Y."/>
        </authorList>
    </citation>
    <scope>NUCLEOTIDE SEQUENCE</scope>
    <source>
        <strain evidence="11">B73</strain>
    </source>
</reference>
<comment type="subcellular location">
    <subcellularLocation>
        <location evidence="1">Secreted</location>
        <location evidence="1">Cell wall</location>
    </subcellularLocation>
</comment>
<feature type="signal peptide" evidence="10">
    <location>
        <begin position="1"/>
        <end position="26"/>
    </location>
</feature>
<dbReference type="Pfam" id="PF00295">
    <property type="entry name" value="Glyco_hydro_28"/>
    <property type="match status" value="1"/>
</dbReference>
<evidence type="ECO:0000256" key="9">
    <source>
        <dbReference type="SAM" id="MobiDB-lite"/>
    </source>
</evidence>
<evidence type="ECO:0000256" key="3">
    <source>
        <dbReference type="ARBA" id="ARBA00022512"/>
    </source>
</evidence>
<feature type="chain" id="PRO_5002899976" description="Polygalacturonase" evidence="10">
    <location>
        <begin position="27"/>
        <end position="195"/>
    </location>
</feature>
<keyword evidence="6 8" id="KW-0326">Glycosidase</keyword>
<dbReference type="Gene3D" id="2.160.20.10">
    <property type="entry name" value="Single-stranded right-handed beta-helix, Pectin lyase-like"/>
    <property type="match status" value="1"/>
</dbReference>
<comment type="similarity">
    <text evidence="2 8">Belongs to the glycosyl hydrolase 28 family.</text>
</comment>
<keyword evidence="3" id="KW-0134">Cell wall</keyword>
<accession>C0P7Z9</accession>
<dbReference type="GO" id="GO:0004650">
    <property type="term" value="F:polygalacturonase activity"/>
    <property type="evidence" value="ECO:0007669"/>
    <property type="project" value="InterPro"/>
</dbReference>
<keyword evidence="7" id="KW-0961">Cell wall biogenesis/degradation</keyword>
<keyword evidence="10" id="KW-0732">Signal</keyword>
<evidence type="ECO:0000256" key="2">
    <source>
        <dbReference type="ARBA" id="ARBA00008834"/>
    </source>
</evidence>
<dbReference type="GO" id="GO:0071555">
    <property type="term" value="P:cell wall organization"/>
    <property type="evidence" value="ECO:0007669"/>
    <property type="project" value="UniProtKB-KW"/>
</dbReference>
<dbReference type="AlphaFoldDB" id="C0P7Z9"/>
<dbReference type="PANTHER" id="PTHR31375">
    <property type="match status" value="1"/>
</dbReference>
<dbReference type="InterPro" id="IPR000743">
    <property type="entry name" value="Glyco_hydro_28"/>
</dbReference>
<evidence type="ECO:0000256" key="5">
    <source>
        <dbReference type="ARBA" id="ARBA00022801"/>
    </source>
</evidence>
<name>C0P7Z9_MAIZE</name>
<evidence type="ECO:0000313" key="11">
    <source>
        <dbReference type="EMBL" id="ACN29115.1"/>
    </source>
</evidence>
<dbReference type="EMBL" id="BT064418">
    <property type="protein sequence ID" value="ACN29115.1"/>
    <property type="molecule type" value="mRNA"/>
</dbReference>
<evidence type="ECO:0008006" key="12">
    <source>
        <dbReference type="Google" id="ProtNLM"/>
    </source>
</evidence>
<evidence type="ECO:0000256" key="4">
    <source>
        <dbReference type="ARBA" id="ARBA00022525"/>
    </source>
</evidence>
<feature type="region of interest" description="Disordered" evidence="9">
    <location>
        <begin position="146"/>
        <end position="169"/>
    </location>
</feature>
<dbReference type="ExpressionAtlas" id="C0P7Z9">
    <property type="expression patterns" value="baseline and differential"/>
</dbReference>
<dbReference type="GO" id="GO:0005975">
    <property type="term" value="P:carbohydrate metabolic process"/>
    <property type="evidence" value="ECO:0007669"/>
    <property type="project" value="InterPro"/>
</dbReference>
<keyword evidence="5 8" id="KW-0378">Hydrolase</keyword>
<evidence type="ECO:0000256" key="8">
    <source>
        <dbReference type="RuleBase" id="RU361169"/>
    </source>
</evidence>
<evidence type="ECO:0000256" key="10">
    <source>
        <dbReference type="SAM" id="SignalP"/>
    </source>
</evidence>